<dbReference type="AlphaFoldDB" id="A0A1M7J7R7"/>
<dbReference type="EMBL" id="FRBL01000008">
    <property type="protein sequence ID" value="SHM49034.1"/>
    <property type="molecule type" value="Genomic_DNA"/>
</dbReference>
<proteinExistence type="predicted"/>
<sequence length="42" mass="5033">MMIQHRQVIAAGQTKINIFHDNNYVTLIPLFRFHYPRCLNAF</sequence>
<gene>
    <name evidence="1" type="ORF">SAMN05444266_108256</name>
</gene>
<dbReference type="Proteomes" id="UP000184420">
    <property type="component" value="Unassembled WGS sequence"/>
</dbReference>
<accession>A0A1M7J7R7</accession>
<dbReference type="STRING" id="1419482.SAMN05444266_108256"/>
<name>A0A1M7J7R7_9BACT</name>
<organism evidence="1 2">
    <name type="scientific">Chitinophaga jiangningensis</name>
    <dbReference type="NCBI Taxonomy" id="1419482"/>
    <lineage>
        <taxon>Bacteria</taxon>
        <taxon>Pseudomonadati</taxon>
        <taxon>Bacteroidota</taxon>
        <taxon>Chitinophagia</taxon>
        <taxon>Chitinophagales</taxon>
        <taxon>Chitinophagaceae</taxon>
        <taxon>Chitinophaga</taxon>
    </lineage>
</organism>
<keyword evidence="2" id="KW-1185">Reference proteome</keyword>
<evidence type="ECO:0000313" key="2">
    <source>
        <dbReference type="Proteomes" id="UP000184420"/>
    </source>
</evidence>
<protein>
    <submittedName>
        <fullName evidence="1">Uncharacterized protein</fullName>
    </submittedName>
</protein>
<evidence type="ECO:0000313" key="1">
    <source>
        <dbReference type="EMBL" id="SHM49034.1"/>
    </source>
</evidence>
<reference evidence="1 2" key="1">
    <citation type="submission" date="2016-11" db="EMBL/GenBank/DDBJ databases">
        <authorList>
            <person name="Jaros S."/>
            <person name="Januszkiewicz K."/>
            <person name="Wedrychowicz H."/>
        </authorList>
    </citation>
    <scope>NUCLEOTIDE SEQUENCE [LARGE SCALE GENOMIC DNA]</scope>
    <source>
        <strain evidence="1 2">DSM 27406</strain>
    </source>
</reference>